<reference evidence="1 2" key="1">
    <citation type="submission" date="2012-10" db="EMBL/GenBank/DDBJ databases">
        <authorList>
            <person name="Harkins D.M."/>
            <person name="Durkin A.S."/>
            <person name="Brinkac L.M."/>
            <person name="Haft D.H."/>
            <person name="Selengut J.D."/>
            <person name="Sanka R."/>
            <person name="DePew J."/>
            <person name="Purushe J."/>
            <person name="Chanthongthip A."/>
            <person name="Lattana O."/>
            <person name="Phetsouvanh R."/>
            <person name="Newton P.N."/>
            <person name="Vinetz J.M."/>
            <person name="Sutton G.G."/>
            <person name="Nierman W.C."/>
            <person name="Fouts D.E."/>
        </authorList>
    </citation>
    <scope>NUCLEOTIDE SEQUENCE [LARGE SCALE GENOMIC DNA]</scope>
    <source>
        <strain evidence="1 2">UI 12758</strain>
    </source>
</reference>
<evidence type="ECO:0000313" key="2">
    <source>
        <dbReference type="Proteomes" id="UP000001340"/>
    </source>
</evidence>
<evidence type="ECO:0000313" key="1">
    <source>
        <dbReference type="EMBL" id="EKR57229.1"/>
    </source>
</evidence>
<comment type="caution">
    <text evidence="1">The sequence shown here is derived from an EMBL/GenBank/DDBJ whole genome shotgun (WGS) entry which is preliminary data.</text>
</comment>
<gene>
    <name evidence="1" type="ORF">LEP1GSC105_0171</name>
</gene>
<protein>
    <submittedName>
        <fullName evidence="1">Uncharacterized protein</fullName>
    </submittedName>
</protein>
<dbReference type="Proteomes" id="UP000001340">
    <property type="component" value="Unassembled WGS sequence"/>
</dbReference>
<organism evidence="1 2">
    <name type="scientific">Leptospira interrogans str. UI 12758</name>
    <dbReference type="NCBI Taxonomy" id="1049938"/>
    <lineage>
        <taxon>Bacteria</taxon>
        <taxon>Pseudomonadati</taxon>
        <taxon>Spirochaetota</taxon>
        <taxon>Spirochaetia</taxon>
        <taxon>Leptospirales</taxon>
        <taxon>Leptospiraceae</taxon>
        <taxon>Leptospira</taxon>
    </lineage>
</organism>
<accession>A0A0E2DBD7</accession>
<dbReference type="AlphaFoldDB" id="A0A0E2DBD7"/>
<dbReference type="EMBL" id="AHNR02000004">
    <property type="protein sequence ID" value="EKR57229.1"/>
    <property type="molecule type" value="Genomic_DNA"/>
</dbReference>
<name>A0A0E2DBD7_LEPIR</name>
<proteinExistence type="predicted"/>
<sequence>MKWLEFCVLGPKYPDIYASKTFFRKGIFSWGKKTIGKYFPGIFEKKFPEDRPPFIKIGKDNEISQEASESEFDKWLFEYLERDWNPVYKQIGESGTFLGYLSGYLSGSLKLPIETIDEMGIEDYDRALKYKLGFGLEDRQSFEKIISKSRERELAAEYAKSHGSEWIAIYQRDENGNVMQDSQGDPVRGGKPFEYLSLMYRNMISAAIGEGKTMERLQSEMAYPDLFELVEKGKISEDEYLKILDGSESSLLTLRLNRNFRRFAWTEASMAFNAGRISALVESGINYAIFTKGRRMM</sequence>